<comment type="caution">
    <text evidence="2">The sequence shown here is derived from an EMBL/GenBank/DDBJ whole genome shotgun (WGS) entry which is preliminary data.</text>
</comment>
<dbReference type="Proteomes" id="UP000230935">
    <property type="component" value="Unassembled WGS sequence"/>
</dbReference>
<keyword evidence="1" id="KW-0472">Membrane</keyword>
<protein>
    <recommendedName>
        <fullName evidence="4">General secretion pathway GspH domain-containing protein</fullName>
    </recommendedName>
</protein>
<keyword evidence="1" id="KW-1133">Transmembrane helix</keyword>
<keyword evidence="1" id="KW-0812">Transmembrane</keyword>
<evidence type="ECO:0008006" key="4">
    <source>
        <dbReference type="Google" id="ProtNLM"/>
    </source>
</evidence>
<organism evidence="2 3">
    <name type="scientific">Candidatus Buchananbacteria bacterium CG10_big_fil_rev_8_21_14_0_10_42_9</name>
    <dbReference type="NCBI Taxonomy" id="1974526"/>
    <lineage>
        <taxon>Bacteria</taxon>
        <taxon>Candidatus Buchananiibacteriota</taxon>
    </lineage>
</organism>
<gene>
    <name evidence="2" type="ORF">COT81_03860</name>
</gene>
<reference evidence="3" key="1">
    <citation type="submission" date="2017-09" db="EMBL/GenBank/DDBJ databases">
        <title>Depth-based differentiation of microbial function through sediment-hosted aquifers and enrichment of novel symbionts in the deep terrestrial subsurface.</title>
        <authorList>
            <person name="Probst A.J."/>
            <person name="Ladd B."/>
            <person name="Jarett J.K."/>
            <person name="Geller-Mcgrath D.E."/>
            <person name="Sieber C.M.K."/>
            <person name="Emerson J.B."/>
            <person name="Anantharaman K."/>
            <person name="Thomas B.C."/>
            <person name="Malmstrom R."/>
            <person name="Stieglmeier M."/>
            <person name="Klingl A."/>
            <person name="Woyke T."/>
            <person name="Ryan C.M."/>
            <person name="Banfield J.F."/>
        </authorList>
    </citation>
    <scope>NUCLEOTIDE SEQUENCE [LARGE SCALE GENOMIC DNA]</scope>
</reference>
<feature type="transmembrane region" description="Helical" evidence="1">
    <location>
        <begin position="12"/>
        <end position="33"/>
    </location>
</feature>
<sequence>MKLSDKPKGFTAIELLLALGVLIIVFVIGIPAFHSLNSSLALKDDAYKLVNSLRMTQNKAIVGEAFSDHGIYLHSDDFVIFSVDEDETYTYGTTHDLTDGVSLSSSDGPEVRFVRKNGTATNNTIILTDGGGNTMTIQVDASGKVSLL</sequence>
<accession>A0A2H0W0U5</accession>
<name>A0A2H0W0U5_9BACT</name>
<evidence type="ECO:0000313" key="3">
    <source>
        <dbReference type="Proteomes" id="UP000230935"/>
    </source>
</evidence>
<dbReference type="EMBL" id="PEZZ01000030">
    <property type="protein sequence ID" value="PIS04927.1"/>
    <property type="molecule type" value="Genomic_DNA"/>
</dbReference>
<dbReference type="AlphaFoldDB" id="A0A2H0W0U5"/>
<evidence type="ECO:0000256" key="1">
    <source>
        <dbReference type="SAM" id="Phobius"/>
    </source>
</evidence>
<proteinExistence type="predicted"/>
<evidence type="ECO:0000313" key="2">
    <source>
        <dbReference type="EMBL" id="PIS04927.1"/>
    </source>
</evidence>